<name>A0AA38XAX8_9EURO</name>
<dbReference type="InterPro" id="IPR050346">
    <property type="entry name" value="FMO-like"/>
</dbReference>
<dbReference type="InterPro" id="IPR000960">
    <property type="entry name" value="Flavin_mOase"/>
</dbReference>
<keyword evidence="4" id="KW-0521">NADP</keyword>
<evidence type="ECO:0000256" key="1">
    <source>
        <dbReference type="ARBA" id="ARBA00009183"/>
    </source>
</evidence>
<dbReference type="GO" id="GO:0050660">
    <property type="term" value="F:flavin adenine dinucleotide binding"/>
    <property type="evidence" value="ECO:0007669"/>
    <property type="project" value="InterPro"/>
</dbReference>
<proteinExistence type="inferred from homology"/>
<sequence length="536" mass="61584">MPATVAVVGVGPLGLMALKNLKEDGFAVTGFERRNWVGGVWKQSFDANLSTTANTVFNSSRFRSAIPDYPFPDDVDDFPTAKQLWKYFEDYCDHFELRPRIRFGADVKNFERKRGKWAVEYIQNGSLHTDYFDKLMIAPGSFVTPRSPKLEGVEAFQGKILHSLNFPDPSTFQGQNVLLVGFHATAQDLVVELAPHAKKVYIAHKNGLIMMSRYGEDGRTYDQAQNLTAVFVQLFLETWLPSVWNWLFEKILLSMSKKSYPNQRKEWNLSPAPPPTTTSPLIADAVYPHLESGFAEPVAAIQQITGPKTIQLKDGRVLNNIDTIIFATGYEAKISYAPDEYNPYPIADEAPFLYRNIFPLHPDASVRNSLAFLGQGGIPFPGFVQFELKIWAISQIWQGKASLPSFDTMQQWHKDHMAWRQEVVRKSKFDSKFIIVFLRLPDHLKWLDKTAGTGILTHFSWFSWRSWRFWWQDRRFYNLCKSGLISPAMWRLFDMGGRKAWAGAKEQIIKDNEFADKRQQERLRAMGKVEESRKDK</sequence>
<organism evidence="6 7">
    <name type="scientific">Cladophialophora chaetospira</name>
    <dbReference type="NCBI Taxonomy" id="386627"/>
    <lineage>
        <taxon>Eukaryota</taxon>
        <taxon>Fungi</taxon>
        <taxon>Dikarya</taxon>
        <taxon>Ascomycota</taxon>
        <taxon>Pezizomycotina</taxon>
        <taxon>Eurotiomycetes</taxon>
        <taxon>Chaetothyriomycetidae</taxon>
        <taxon>Chaetothyriales</taxon>
        <taxon>Herpotrichiellaceae</taxon>
        <taxon>Cladophialophora</taxon>
    </lineage>
</organism>
<gene>
    <name evidence="6" type="ORF">H2200_006311</name>
</gene>
<keyword evidence="5" id="KW-0560">Oxidoreductase</keyword>
<evidence type="ECO:0000313" key="7">
    <source>
        <dbReference type="Proteomes" id="UP001172673"/>
    </source>
</evidence>
<evidence type="ECO:0000256" key="2">
    <source>
        <dbReference type="ARBA" id="ARBA00022630"/>
    </source>
</evidence>
<dbReference type="SUPFAM" id="SSF51905">
    <property type="entry name" value="FAD/NAD(P)-binding domain"/>
    <property type="match status" value="1"/>
</dbReference>
<evidence type="ECO:0000256" key="3">
    <source>
        <dbReference type="ARBA" id="ARBA00022827"/>
    </source>
</evidence>
<comment type="caution">
    <text evidence="6">The sequence shown here is derived from an EMBL/GenBank/DDBJ whole genome shotgun (WGS) entry which is preliminary data.</text>
</comment>
<dbReference type="PANTHER" id="PTHR23023">
    <property type="entry name" value="DIMETHYLANILINE MONOOXYGENASE"/>
    <property type="match status" value="1"/>
</dbReference>
<dbReference type="Pfam" id="PF00743">
    <property type="entry name" value="FMO-like"/>
    <property type="match status" value="1"/>
</dbReference>
<evidence type="ECO:0000313" key="6">
    <source>
        <dbReference type="EMBL" id="KAJ9609981.1"/>
    </source>
</evidence>
<dbReference type="AlphaFoldDB" id="A0AA38XAX8"/>
<dbReference type="Gene3D" id="3.50.50.60">
    <property type="entry name" value="FAD/NAD(P)-binding domain"/>
    <property type="match status" value="4"/>
</dbReference>
<comment type="similarity">
    <text evidence="1">Belongs to the FMO family.</text>
</comment>
<keyword evidence="2" id="KW-0285">Flavoprotein</keyword>
<keyword evidence="7" id="KW-1185">Reference proteome</keyword>
<dbReference type="Proteomes" id="UP001172673">
    <property type="component" value="Unassembled WGS sequence"/>
</dbReference>
<dbReference type="InterPro" id="IPR020946">
    <property type="entry name" value="Flavin_mOase-like"/>
</dbReference>
<accession>A0AA38XAX8</accession>
<evidence type="ECO:0000256" key="4">
    <source>
        <dbReference type="ARBA" id="ARBA00022857"/>
    </source>
</evidence>
<dbReference type="GO" id="GO:0004499">
    <property type="term" value="F:N,N-dimethylaniline monooxygenase activity"/>
    <property type="evidence" value="ECO:0007669"/>
    <property type="project" value="InterPro"/>
</dbReference>
<evidence type="ECO:0008006" key="8">
    <source>
        <dbReference type="Google" id="ProtNLM"/>
    </source>
</evidence>
<keyword evidence="3" id="KW-0274">FAD</keyword>
<evidence type="ECO:0000256" key="5">
    <source>
        <dbReference type="ARBA" id="ARBA00023002"/>
    </source>
</evidence>
<dbReference type="GO" id="GO:0050661">
    <property type="term" value="F:NADP binding"/>
    <property type="evidence" value="ECO:0007669"/>
    <property type="project" value="InterPro"/>
</dbReference>
<dbReference type="PRINTS" id="PR00370">
    <property type="entry name" value="FMOXYGENASE"/>
</dbReference>
<protein>
    <recommendedName>
        <fullName evidence="8">Dimethylaniline monooxygenase</fullName>
    </recommendedName>
</protein>
<dbReference type="EMBL" id="JAPDRK010000008">
    <property type="protein sequence ID" value="KAJ9609981.1"/>
    <property type="molecule type" value="Genomic_DNA"/>
</dbReference>
<reference evidence="6" key="1">
    <citation type="submission" date="2022-10" db="EMBL/GenBank/DDBJ databases">
        <title>Culturing micro-colonial fungi from biological soil crusts in the Mojave desert and describing Neophaeococcomyces mojavensis, and introducing the new genera and species Taxawa tesnikishii.</title>
        <authorList>
            <person name="Kurbessoian T."/>
            <person name="Stajich J.E."/>
        </authorList>
    </citation>
    <scope>NUCLEOTIDE SEQUENCE</scope>
    <source>
        <strain evidence="6">TK_41</strain>
    </source>
</reference>
<dbReference type="InterPro" id="IPR036188">
    <property type="entry name" value="FAD/NAD-bd_sf"/>
</dbReference>